<dbReference type="InterPro" id="IPR039426">
    <property type="entry name" value="TonB-dep_rcpt-like"/>
</dbReference>
<dbReference type="RefSeq" id="WP_130534240.1">
    <property type="nucleotide sequence ID" value="NZ_SHMG01000004.1"/>
</dbReference>
<proteinExistence type="inferred from homology"/>
<keyword evidence="11 14" id="KW-0472">Membrane</keyword>
<evidence type="ECO:0000256" key="3">
    <source>
        <dbReference type="ARBA" id="ARBA00022448"/>
    </source>
</evidence>
<dbReference type="GO" id="GO:0009279">
    <property type="term" value="C:cell outer membrane"/>
    <property type="evidence" value="ECO:0007669"/>
    <property type="project" value="UniProtKB-SubCell"/>
</dbReference>
<keyword evidence="9" id="KW-0406">Ion transport</keyword>
<comment type="caution">
    <text evidence="20">The sequence shown here is derived from an EMBL/GenBank/DDBJ whole genome shotgun (WGS) entry which is preliminary data.</text>
</comment>
<dbReference type="GO" id="GO:0015891">
    <property type="term" value="P:siderophore transport"/>
    <property type="evidence" value="ECO:0007669"/>
    <property type="project" value="InterPro"/>
</dbReference>
<feature type="chain" id="PRO_5020422507" evidence="17">
    <location>
        <begin position="36"/>
        <end position="715"/>
    </location>
</feature>
<dbReference type="Pfam" id="PF07715">
    <property type="entry name" value="Plug"/>
    <property type="match status" value="1"/>
</dbReference>
<dbReference type="PANTHER" id="PTHR32552">
    <property type="entry name" value="FERRICHROME IRON RECEPTOR-RELATED"/>
    <property type="match status" value="1"/>
</dbReference>
<comment type="similarity">
    <text evidence="2 14 16">Belongs to the TonB-dependent receptor family.</text>
</comment>
<feature type="signal peptide" evidence="17">
    <location>
        <begin position="1"/>
        <end position="35"/>
    </location>
</feature>
<keyword evidence="13 14" id="KW-0998">Cell outer membrane</keyword>
<dbReference type="InterPro" id="IPR010917">
    <property type="entry name" value="TonB_rcpt_CS"/>
</dbReference>
<keyword evidence="6 14" id="KW-0812">Transmembrane</keyword>
<evidence type="ECO:0000256" key="8">
    <source>
        <dbReference type="ARBA" id="ARBA00023004"/>
    </source>
</evidence>
<keyword evidence="4 14" id="KW-1134">Transmembrane beta strand</keyword>
<dbReference type="PROSITE" id="PS52016">
    <property type="entry name" value="TONB_DEPENDENT_REC_3"/>
    <property type="match status" value="1"/>
</dbReference>
<keyword evidence="5" id="KW-0410">Iron transport</keyword>
<dbReference type="GO" id="GO:0038023">
    <property type="term" value="F:signaling receptor activity"/>
    <property type="evidence" value="ECO:0007669"/>
    <property type="project" value="InterPro"/>
</dbReference>
<name>A0A4Q8M6J6_9GAMM</name>
<dbReference type="NCBIfam" id="TIGR01783">
    <property type="entry name" value="TonB-siderophor"/>
    <property type="match status" value="1"/>
</dbReference>
<dbReference type="InterPro" id="IPR036942">
    <property type="entry name" value="Beta-barrel_TonB_sf"/>
</dbReference>
<keyword evidence="12 20" id="KW-0675">Receptor</keyword>
<evidence type="ECO:0000256" key="13">
    <source>
        <dbReference type="ARBA" id="ARBA00023237"/>
    </source>
</evidence>
<feature type="domain" description="TonB-dependent receptor-like beta-barrel" evidence="18">
    <location>
        <begin position="261"/>
        <end position="686"/>
    </location>
</feature>
<keyword evidence="10 16" id="KW-0798">TonB box</keyword>
<dbReference type="InterPro" id="IPR010105">
    <property type="entry name" value="TonB_sidphr_rcpt"/>
</dbReference>
<evidence type="ECO:0000256" key="5">
    <source>
        <dbReference type="ARBA" id="ARBA00022496"/>
    </source>
</evidence>
<evidence type="ECO:0000259" key="19">
    <source>
        <dbReference type="Pfam" id="PF07715"/>
    </source>
</evidence>
<evidence type="ECO:0000256" key="9">
    <source>
        <dbReference type="ARBA" id="ARBA00023065"/>
    </source>
</evidence>
<dbReference type="InterPro" id="IPR012910">
    <property type="entry name" value="Plug_dom"/>
</dbReference>
<evidence type="ECO:0000256" key="4">
    <source>
        <dbReference type="ARBA" id="ARBA00022452"/>
    </source>
</evidence>
<evidence type="ECO:0000313" key="21">
    <source>
        <dbReference type="Proteomes" id="UP000294164"/>
    </source>
</evidence>
<organism evidence="20 21">
    <name type="scientific">Pseudoxanthomonas winnipegensis</name>
    <dbReference type="NCBI Taxonomy" id="2480810"/>
    <lineage>
        <taxon>Bacteria</taxon>
        <taxon>Pseudomonadati</taxon>
        <taxon>Pseudomonadota</taxon>
        <taxon>Gammaproteobacteria</taxon>
        <taxon>Lysobacterales</taxon>
        <taxon>Lysobacteraceae</taxon>
        <taxon>Pseudoxanthomonas</taxon>
    </lineage>
</organism>
<evidence type="ECO:0000256" key="14">
    <source>
        <dbReference type="PROSITE-ProRule" id="PRU01360"/>
    </source>
</evidence>
<evidence type="ECO:0000313" key="20">
    <source>
        <dbReference type="EMBL" id="TAA43449.1"/>
    </source>
</evidence>
<keyword evidence="3 14" id="KW-0813">Transport</keyword>
<dbReference type="OrthoDB" id="8732650at2"/>
<evidence type="ECO:0000259" key="18">
    <source>
        <dbReference type="Pfam" id="PF00593"/>
    </source>
</evidence>
<evidence type="ECO:0000256" key="11">
    <source>
        <dbReference type="ARBA" id="ARBA00023136"/>
    </source>
</evidence>
<dbReference type="EMBL" id="SHMG01000004">
    <property type="protein sequence ID" value="TAA43449.1"/>
    <property type="molecule type" value="Genomic_DNA"/>
</dbReference>
<keyword evidence="7 17" id="KW-0732">Signal</keyword>
<evidence type="ECO:0000256" key="17">
    <source>
        <dbReference type="SAM" id="SignalP"/>
    </source>
</evidence>
<reference evidence="20 21" key="1">
    <citation type="submission" date="2019-02" db="EMBL/GenBank/DDBJ databases">
        <title>WGS of Pseudoxanthomonas species novum from clinical isolates.</title>
        <authorList>
            <person name="Bernier A.-M."/>
            <person name="Bernard K."/>
            <person name="Vachon A."/>
        </authorList>
    </citation>
    <scope>NUCLEOTIDE SEQUENCE [LARGE SCALE GENOMIC DNA]</scope>
    <source>
        <strain evidence="20 21">NML130969</strain>
    </source>
</reference>
<accession>A0A4Q8M6J6</accession>
<evidence type="ECO:0000256" key="16">
    <source>
        <dbReference type="RuleBase" id="RU003357"/>
    </source>
</evidence>
<dbReference type="Gene3D" id="2.170.130.10">
    <property type="entry name" value="TonB-dependent receptor, plug domain"/>
    <property type="match status" value="1"/>
</dbReference>
<dbReference type="InterPro" id="IPR000531">
    <property type="entry name" value="Beta-barrel_TonB"/>
</dbReference>
<keyword evidence="8" id="KW-0408">Iron</keyword>
<dbReference type="PROSITE" id="PS01156">
    <property type="entry name" value="TONB_DEPENDENT_REC_2"/>
    <property type="match status" value="1"/>
</dbReference>
<dbReference type="GO" id="GO:0015344">
    <property type="term" value="F:siderophore uptake transmembrane transporter activity"/>
    <property type="evidence" value="ECO:0007669"/>
    <property type="project" value="TreeGrafter"/>
</dbReference>
<dbReference type="SUPFAM" id="SSF56935">
    <property type="entry name" value="Porins"/>
    <property type="match status" value="1"/>
</dbReference>
<gene>
    <name evidence="20" type="ORF">EA655_09270</name>
</gene>
<evidence type="ECO:0000256" key="15">
    <source>
        <dbReference type="PROSITE-ProRule" id="PRU10144"/>
    </source>
</evidence>
<feature type="short sequence motif" description="TonB C-terminal box" evidence="15">
    <location>
        <begin position="698"/>
        <end position="715"/>
    </location>
</feature>
<comment type="subcellular location">
    <subcellularLocation>
        <location evidence="1 14">Cell outer membrane</location>
        <topology evidence="1 14">Multi-pass membrane protein</topology>
    </subcellularLocation>
</comment>
<dbReference type="InterPro" id="IPR037066">
    <property type="entry name" value="Plug_dom_sf"/>
</dbReference>
<dbReference type="AlphaFoldDB" id="A0A4Q8M6J6"/>
<dbReference type="Proteomes" id="UP000294164">
    <property type="component" value="Unassembled WGS sequence"/>
</dbReference>
<evidence type="ECO:0000256" key="10">
    <source>
        <dbReference type="ARBA" id="ARBA00023077"/>
    </source>
</evidence>
<evidence type="ECO:0000256" key="1">
    <source>
        <dbReference type="ARBA" id="ARBA00004571"/>
    </source>
</evidence>
<dbReference type="CDD" id="cd01347">
    <property type="entry name" value="ligand_gated_channel"/>
    <property type="match status" value="1"/>
</dbReference>
<evidence type="ECO:0000256" key="12">
    <source>
        <dbReference type="ARBA" id="ARBA00023170"/>
    </source>
</evidence>
<sequence>MSAARRSLSSRLPALVCSPLAVALLLALSASPAAAQSTTDGKDVKELDKLQVKGKRESEGNGALGDKAAVDTPFSVNSVDAQQLEKYQPVSLLDVFARDASVSRSAGSDYNGWSSRLVVRGLPLSFEDSMKVNGMPTALFGVNLPLEMMDQVQILKGASGFMYGFGQPGGIVNYVTKKPAGDVASVDLFYRTDAVFGAHVDYGGQSGDDGRFGYRLNATHEAGSFYSGGEIHRDAAAVALQYKIAPDLVLSVDALYQDRRIDEPTPYFYPWAYALKYLPKGVTGRTNYSSPATLNYNTFSMLTSSLRWDFAPNWSATLSAGELRDHYRLKQEYFELDGPDGRYDDWVFDGKDAWDFRFIQGLVQGSVDTGPLRHDLVVGASWQLMKLDLGDGNIGSWAVISSARLADRVRLAWTAAAVTHDMFLYSQTEQFAAFGSDTIHFSDRWSALLGARFNSYRQVAYTWDTTDVSVRYRKPVWTPTVALMFKPTPDSTLYLSYVESLEQGTTVGSWYANAGQQLGPIQSDQYELGYKIETGALTTGAALFRINRGAEYANAANVYVQDGNLRYDGLELEARYHFTPQFEVGTSAIWMDATYDKTGTPWLVGRQLAGTPRFSATLDASYAFDAVPGLAAYASMKWYGQTAVYNNVASQATVYAKGYAVTDLGGSYATRWGGHPTMIRLGVDNVFDRNYWQGGFNEFAIGAPRTVALNLKLDF</sequence>
<evidence type="ECO:0000256" key="6">
    <source>
        <dbReference type="ARBA" id="ARBA00022692"/>
    </source>
</evidence>
<evidence type="ECO:0000256" key="7">
    <source>
        <dbReference type="ARBA" id="ARBA00022729"/>
    </source>
</evidence>
<dbReference type="Gene3D" id="2.40.170.20">
    <property type="entry name" value="TonB-dependent receptor, beta-barrel domain"/>
    <property type="match status" value="1"/>
</dbReference>
<evidence type="ECO:0000256" key="2">
    <source>
        <dbReference type="ARBA" id="ARBA00009810"/>
    </source>
</evidence>
<protein>
    <submittedName>
        <fullName evidence="20">TonB-dependent receptor</fullName>
    </submittedName>
</protein>
<feature type="domain" description="TonB-dependent receptor plug" evidence="19">
    <location>
        <begin position="70"/>
        <end position="171"/>
    </location>
</feature>
<dbReference type="Pfam" id="PF00593">
    <property type="entry name" value="TonB_dep_Rec_b-barrel"/>
    <property type="match status" value="1"/>
</dbReference>
<dbReference type="PANTHER" id="PTHR32552:SF82">
    <property type="entry name" value="FCUA PROTEIN"/>
    <property type="match status" value="1"/>
</dbReference>